<dbReference type="Proteomes" id="UP000035068">
    <property type="component" value="Unassembled WGS sequence"/>
</dbReference>
<sequence>MTLVQIIEALNRRWKLLVRLFLLVLALLVVIDAIPALVDKEKAHTAMELLPGFWSVYGFISCVLIVYISKWFGDIGIMRREDFYDD</sequence>
<evidence type="ECO:0000256" key="1">
    <source>
        <dbReference type="SAM" id="Phobius"/>
    </source>
</evidence>
<dbReference type="EMBL" id="JWJD01000001">
    <property type="protein sequence ID" value="KIH77754.1"/>
    <property type="molecule type" value="Genomic_DNA"/>
</dbReference>
<evidence type="ECO:0000313" key="3">
    <source>
        <dbReference type="Proteomes" id="UP000035068"/>
    </source>
</evidence>
<proteinExistence type="predicted"/>
<keyword evidence="1" id="KW-0472">Membrane</keyword>
<protein>
    <submittedName>
        <fullName evidence="2">Uncharacterized protein</fullName>
    </submittedName>
</protein>
<name>A0A0C2DWD4_9BACT</name>
<keyword evidence="1" id="KW-1133">Transmembrane helix</keyword>
<feature type="transmembrane region" description="Helical" evidence="1">
    <location>
        <begin position="49"/>
        <end position="69"/>
    </location>
</feature>
<dbReference type="AlphaFoldDB" id="A0A0C2DWD4"/>
<gene>
    <name evidence="2" type="ORF">GFER_03630</name>
</gene>
<evidence type="ECO:0000313" key="2">
    <source>
        <dbReference type="EMBL" id="KIH77754.1"/>
    </source>
</evidence>
<keyword evidence="3" id="KW-1185">Reference proteome</keyword>
<keyword evidence="1" id="KW-0812">Transmembrane</keyword>
<dbReference type="RefSeq" id="WP_040096143.1">
    <property type="nucleotide sequence ID" value="NZ_JWJD01000001.1"/>
</dbReference>
<feature type="transmembrane region" description="Helical" evidence="1">
    <location>
        <begin position="16"/>
        <end position="37"/>
    </location>
</feature>
<organism evidence="2 3">
    <name type="scientific">Geoalkalibacter ferrihydriticus DSM 17813</name>
    <dbReference type="NCBI Taxonomy" id="1121915"/>
    <lineage>
        <taxon>Bacteria</taxon>
        <taxon>Pseudomonadati</taxon>
        <taxon>Thermodesulfobacteriota</taxon>
        <taxon>Desulfuromonadia</taxon>
        <taxon>Desulfuromonadales</taxon>
        <taxon>Geoalkalibacteraceae</taxon>
        <taxon>Geoalkalibacter</taxon>
    </lineage>
</organism>
<comment type="caution">
    <text evidence="2">The sequence shown here is derived from an EMBL/GenBank/DDBJ whole genome shotgun (WGS) entry which is preliminary data.</text>
</comment>
<accession>A0A0C2DWD4</accession>
<reference evidence="2 3" key="1">
    <citation type="submission" date="2014-12" db="EMBL/GenBank/DDBJ databases">
        <title>Genomes of Geoalkalibacter ferrihydriticus and Geoalkalibacter subterraneus, two haloalkaliphilic metal-reducing members of the Geobacteraceae.</title>
        <authorList>
            <person name="Badalamenti J.P."/>
            <person name="Torres C.I."/>
            <person name="Krajmalnik-Brown R."/>
            <person name="Bond D.R."/>
        </authorList>
    </citation>
    <scope>NUCLEOTIDE SEQUENCE [LARGE SCALE GENOMIC DNA]</scope>
    <source>
        <strain evidence="2 3">DSM 17813</strain>
    </source>
</reference>